<dbReference type="AlphaFoldDB" id="A0A2T0VYY4"/>
<accession>A0A2T0VYY4</accession>
<proteinExistence type="predicted"/>
<name>A0A2T0VYY4_9RHOB</name>
<evidence type="ECO:0000313" key="2">
    <source>
        <dbReference type="Proteomes" id="UP000238007"/>
    </source>
</evidence>
<comment type="caution">
    <text evidence="1">The sequence shown here is derived from an EMBL/GenBank/DDBJ whole genome shotgun (WGS) entry which is preliminary data.</text>
</comment>
<protein>
    <submittedName>
        <fullName evidence="1">Uncharacterized protein</fullName>
    </submittedName>
</protein>
<evidence type="ECO:0000313" key="1">
    <source>
        <dbReference type="EMBL" id="PRY77543.1"/>
    </source>
</evidence>
<organism evidence="1 2">
    <name type="scientific">Yoonia maritima</name>
    <dbReference type="NCBI Taxonomy" id="1435347"/>
    <lineage>
        <taxon>Bacteria</taxon>
        <taxon>Pseudomonadati</taxon>
        <taxon>Pseudomonadota</taxon>
        <taxon>Alphaproteobacteria</taxon>
        <taxon>Rhodobacterales</taxon>
        <taxon>Paracoccaceae</taxon>
        <taxon>Yoonia</taxon>
    </lineage>
</organism>
<dbReference type="EMBL" id="PVTP01000005">
    <property type="protein sequence ID" value="PRY77543.1"/>
    <property type="molecule type" value="Genomic_DNA"/>
</dbReference>
<sequence>MPAEGASRDAVNLSGPVTVGATRESAIGGEMPCLRLLFWVPGLPV</sequence>
<dbReference type="Proteomes" id="UP000238007">
    <property type="component" value="Unassembled WGS sequence"/>
</dbReference>
<keyword evidence="2" id="KW-1185">Reference proteome</keyword>
<gene>
    <name evidence="1" type="ORF">CLV80_10522</name>
</gene>
<reference evidence="1 2" key="1">
    <citation type="submission" date="2018-03" db="EMBL/GenBank/DDBJ databases">
        <title>Genomic Encyclopedia of Archaeal and Bacterial Type Strains, Phase II (KMG-II): from individual species to whole genera.</title>
        <authorList>
            <person name="Goeker M."/>
        </authorList>
    </citation>
    <scope>NUCLEOTIDE SEQUENCE [LARGE SCALE GENOMIC DNA]</scope>
    <source>
        <strain evidence="1 2">DSM 101533</strain>
    </source>
</reference>